<comment type="similarity">
    <text evidence="1">Belongs to the peptidase C1 family.</text>
</comment>
<evidence type="ECO:0000256" key="3">
    <source>
        <dbReference type="ARBA" id="ARBA00022729"/>
    </source>
</evidence>
<protein>
    <recommendedName>
        <fullName evidence="9">Cathepsin B-like cysteine proteinase</fullName>
    </recommendedName>
</protein>
<dbReference type="InterPro" id="IPR000668">
    <property type="entry name" value="Peptidase_C1A_C"/>
</dbReference>
<dbReference type="PRINTS" id="PR00705">
    <property type="entry name" value="PAPAIN"/>
</dbReference>
<dbReference type="SMART" id="SM00645">
    <property type="entry name" value="Pept_C1"/>
    <property type="match status" value="1"/>
</dbReference>
<evidence type="ECO:0000256" key="7">
    <source>
        <dbReference type="ARBA" id="ARBA00023157"/>
    </source>
</evidence>
<reference evidence="12" key="1">
    <citation type="submission" date="2016-01" db="EMBL/GenBank/DDBJ databases">
        <title>Reference transcriptome for the parasite Schistocephalus solidus: insights into the molecular evolution of parasitism.</title>
        <authorList>
            <person name="Hebert F.O."/>
            <person name="Grambauer S."/>
            <person name="Barber I."/>
            <person name="Landry C.R."/>
            <person name="Aubin-Horth N."/>
        </authorList>
    </citation>
    <scope>NUCLEOTIDE SEQUENCE</scope>
</reference>
<dbReference type="PANTHER" id="PTHR12411">
    <property type="entry name" value="CYSTEINE PROTEASE FAMILY C1-RELATED"/>
    <property type="match status" value="1"/>
</dbReference>
<keyword evidence="7" id="KW-1015">Disulfide bond</keyword>
<keyword evidence="4" id="KW-0378">Hydrolase</keyword>
<dbReference type="InterPro" id="IPR012599">
    <property type="entry name" value="Propeptide_C1A"/>
</dbReference>
<evidence type="ECO:0000256" key="10">
    <source>
        <dbReference type="SAM" id="SignalP"/>
    </source>
</evidence>
<keyword evidence="5" id="KW-0788">Thiol protease</keyword>
<dbReference type="InterPro" id="IPR000169">
    <property type="entry name" value="Pept_cys_AS"/>
</dbReference>
<organism evidence="12">
    <name type="scientific">Schistocephalus solidus</name>
    <name type="common">Tapeworm</name>
    <dbReference type="NCBI Taxonomy" id="70667"/>
    <lineage>
        <taxon>Eukaryota</taxon>
        <taxon>Metazoa</taxon>
        <taxon>Spiralia</taxon>
        <taxon>Lophotrochozoa</taxon>
        <taxon>Platyhelminthes</taxon>
        <taxon>Cestoda</taxon>
        <taxon>Eucestoda</taxon>
        <taxon>Diphyllobothriidea</taxon>
        <taxon>Diphyllobothriidae</taxon>
        <taxon>Schistocephalus</taxon>
    </lineage>
</organism>
<dbReference type="InterPro" id="IPR013128">
    <property type="entry name" value="Peptidase_C1A"/>
</dbReference>
<evidence type="ECO:0000256" key="2">
    <source>
        <dbReference type="ARBA" id="ARBA00022670"/>
    </source>
</evidence>
<feature type="domain" description="Peptidase C1A papain C-terminal" evidence="11">
    <location>
        <begin position="109"/>
        <end position="357"/>
    </location>
</feature>
<dbReference type="EMBL" id="GEEE01012987">
    <property type="protein sequence ID" value="JAP50238.1"/>
    <property type="molecule type" value="Transcribed_RNA"/>
</dbReference>
<feature type="non-terminal residue" evidence="12">
    <location>
        <position position="1"/>
    </location>
</feature>
<sequence>KNEMRSSCLGSLVVLVISSALAPGDGSSCGCQKRDWTEAKDDRVFPQYQALSQELIDYVNQLNTTWKAAHTRRFGKLSEARLQLGVYPNPHGNNLLPQICHTIGGEEPFPDEFDARKQWPECPTIGEIRDQGSCGSCWAFGAVEAISDRICIHSKGKKVVRISADDLVSCCRSCGSGCNGGWPAAAWKYWVKEGLVTGGVYGDNTTCRPYEIPPCEHHTEGDLPPCKGDAETPNCNRKCQAGYPIPYSKDKHYGLKSYSLHGNEEQIKKEIMTNGPVEADLEVYADFLNYKSGVYKYTTGALLGGHAIRLLGWGVEKDTPYWLAANSWNEDWGDKGFFKILRGQNECGIESDIVGGIPKEG</sequence>
<feature type="chain" id="PRO_5018570292" description="Cathepsin B-like cysteine proteinase" evidence="10">
    <location>
        <begin position="27"/>
        <end position="361"/>
    </location>
</feature>
<evidence type="ECO:0000256" key="5">
    <source>
        <dbReference type="ARBA" id="ARBA00022807"/>
    </source>
</evidence>
<dbReference type="InterPro" id="IPR038765">
    <property type="entry name" value="Papain-like_cys_pep_sf"/>
</dbReference>
<evidence type="ECO:0000256" key="4">
    <source>
        <dbReference type="ARBA" id="ARBA00022801"/>
    </source>
</evidence>
<dbReference type="PROSITE" id="PS00639">
    <property type="entry name" value="THIOL_PROTEASE_HIS"/>
    <property type="match status" value="1"/>
</dbReference>
<dbReference type="SUPFAM" id="SSF54001">
    <property type="entry name" value="Cysteine proteinases"/>
    <property type="match status" value="1"/>
</dbReference>
<dbReference type="InterPro" id="IPR025660">
    <property type="entry name" value="Pept_his_AS"/>
</dbReference>
<evidence type="ECO:0000256" key="8">
    <source>
        <dbReference type="ARBA" id="ARBA00055576"/>
    </source>
</evidence>
<dbReference type="AlphaFoldDB" id="A0A0X3PEX3"/>
<dbReference type="GO" id="GO:0006508">
    <property type="term" value="P:proteolysis"/>
    <property type="evidence" value="ECO:0007669"/>
    <property type="project" value="UniProtKB-KW"/>
</dbReference>
<dbReference type="Pfam" id="PF08127">
    <property type="entry name" value="Propeptide_C1"/>
    <property type="match status" value="1"/>
</dbReference>
<keyword evidence="2" id="KW-0645">Protease</keyword>
<accession>A0A0X3PEX3</accession>
<dbReference type="FunFam" id="3.90.70.10:FF:000031">
    <property type="entry name" value="Cathepsin B"/>
    <property type="match status" value="1"/>
</dbReference>
<keyword evidence="6" id="KW-0865">Zymogen</keyword>
<name>A0A0X3PEX3_SCHSO</name>
<dbReference type="GO" id="GO:0004197">
    <property type="term" value="F:cysteine-type endopeptidase activity"/>
    <property type="evidence" value="ECO:0007669"/>
    <property type="project" value="InterPro"/>
</dbReference>
<feature type="signal peptide" evidence="10">
    <location>
        <begin position="1"/>
        <end position="26"/>
    </location>
</feature>
<proteinExistence type="inferred from homology"/>
<gene>
    <name evidence="12" type="ORF">TR111998</name>
</gene>
<dbReference type="Gene3D" id="3.90.70.10">
    <property type="entry name" value="Cysteine proteinases"/>
    <property type="match status" value="1"/>
</dbReference>
<evidence type="ECO:0000259" key="11">
    <source>
        <dbReference type="SMART" id="SM00645"/>
    </source>
</evidence>
<evidence type="ECO:0000256" key="6">
    <source>
        <dbReference type="ARBA" id="ARBA00023145"/>
    </source>
</evidence>
<comment type="function">
    <text evidence="8">Thiol protease. Has a role as a digestive enzyme.</text>
</comment>
<dbReference type="CDD" id="cd02620">
    <property type="entry name" value="Peptidase_C1A_CathepsinB"/>
    <property type="match status" value="1"/>
</dbReference>
<dbReference type="InterPro" id="IPR025661">
    <property type="entry name" value="Pept_asp_AS"/>
</dbReference>
<evidence type="ECO:0000256" key="1">
    <source>
        <dbReference type="ARBA" id="ARBA00008455"/>
    </source>
</evidence>
<dbReference type="Pfam" id="PF00112">
    <property type="entry name" value="Peptidase_C1"/>
    <property type="match status" value="1"/>
</dbReference>
<evidence type="ECO:0000256" key="9">
    <source>
        <dbReference type="ARBA" id="ARBA00073107"/>
    </source>
</evidence>
<dbReference type="PROSITE" id="PS00139">
    <property type="entry name" value="THIOL_PROTEASE_CYS"/>
    <property type="match status" value="1"/>
</dbReference>
<keyword evidence="3 10" id="KW-0732">Signal</keyword>
<evidence type="ECO:0000313" key="12">
    <source>
        <dbReference type="EMBL" id="JAP50238.1"/>
    </source>
</evidence>
<dbReference type="PROSITE" id="PS00640">
    <property type="entry name" value="THIOL_PROTEASE_ASN"/>
    <property type="match status" value="1"/>
</dbReference>